<evidence type="ECO:0000259" key="4">
    <source>
        <dbReference type="Pfam" id="PF26580"/>
    </source>
</evidence>
<accession>A0ABX8S560</accession>
<evidence type="ECO:0000256" key="3">
    <source>
        <dbReference type="SAM" id="SignalP"/>
    </source>
</evidence>
<dbReference type="RefSeq" id="WP_066470356.1">
    <property type="nucleotide sequence ID" value="NZ_CBCRUZ010000002.1"/>
</dbReference>
<name>A0ABX8S560_9ACTN</name>
<dbReference type="Proteomes" id="UP000887023">
    <property type="component" value="Chromosome"/>
</dbReference>
<keyword evidence="1 3" id="KW-0732">Signal</keyword>
<feature type="chain" id="PRO_5045226856" description="Low molecular weight antigen MTB12-like C-terminal domain-containing protein" evidence="3">
    <location>
        <begin position="36"/>
        <end position="170"/>
    </location>
</feature>
<evidence type="ECO:0000313" key="6">
    <source>
        <dbReference type="Proteomes" id="UP000887023"/>
    </source>
</evidence>
<feature type="signal peptide" evidence="3">
    <location>
        <begin position="1"/>
        <end position="35"/>
    </location>
</feature>
<proteinExistence type="inferred from homology"/>
<protein>
    <recommendedName>
        <fullName evidence="4">Low molecular weight antigen MTB12-like C-terminal domain-containing protein</fullName>
    </recommendedName>
</protein>
<keyword evidence="6" id="KW-1185">Reference proteome</keyword>
<organism evidence="5 6">
    <name type="scientific">Skermania pinensis</name>
    <dbReference type="NCBI Taxonomy" id="39122"/>
    <lineage>
        <taxon>Bacteria</taxon>
        <taxon>Bacillati</taxon>
        <taxon>Actinomycetota</taxon>
        <taxon>Actinomycetes</taxon>
        <taxon>Mycobacteriales</taxon>
        <taxon>Gordoniaceae</taxon>
        <taxon>Skermania</taxon>
    </lineage>
</organism>
<evidence type="ECO:0000313" key="5">
    <source>
        <dbReference type="EMBL" id="QXQ12984.1"/>
    </source>
</evidence>
<sequence length="170" mass="17944">MYRPVRNCNNSNARVRVVGRVVAAGTVAAAALSLAACGSTESTAGSATPTLPPLPTAQELNDRLAQGLDPAVPVEDKARWVQGGDEDPQLLNRIADLYRKEGASIVVTKVTDLGGGRVEAAADFTLWNEVHPQVVPFVAEDGEWKVDKSYACSVIQFAQLSSPACNDQPG</sequence>
<dbReference type="EMBL" id="CP079105">
    <property type="protein sequence ID" value="QXQ12984.1"/>
    <property type="molecule type" value="Genomic_DNA"/>
</dbReference>
<evidence type="ECO:0000256" key="2">
    <source>
        <dbReference type="ARBA" id="ARBA00093774"/>
    </source>
</evidence>
<evidence type="ECO:0000256" key="1">
    <source>
        <dbReference type="ARBA" id="ARBA00022729"/>
    </source>
</evidence>
<dbReference type="InterPro" id="IPR058644">
    <property type="entry name" value="Mtb12-like_C"/>
</dbReference>
<reference evidence="5" key="1">
    <citation type="submission" date="2021-07" db="EMBL/GenBank/DDBJ databases">
        <title>Candidatus Kaistella beijingensis sp. nov. isolated from a municipal wastewater treatment plant is involved in sludge foaming.</title>
        <authorList>
            <person name="Song Y."/>
            <person name="Liu S.-J."/>
        </authorList>
    </citation>
    <scope>NUCLEOTIDE SEQUENCE</scope>
    <source>
        <strain evidence="5">DSM 43998</strain>
    </source>
</reference>
<dbReference type="Pfam" id="PF26580">
    <property type="entry name" value="Mtb12_C"/>
    <property type="match status" value="1"/>
</dbReference>
<gene>
    <name evidence="5" type="ORF">KV203_13825</name>
</gene>
<comment type="similarity">
    <text evidence="2">Belongs to the MTB12 family.</text>
</comment>
<feature type="domain" description="Low molecular weight antigen MTB12-like C-terminal" evidence="4">
    <location>
        <begin position="53"/>
        <end position="161"/>
    </location>
</feature>